<dbReference type="GeneID" id="54998800"/>
<name>D6PGY3_9CAUD</name>
<dbReference type="KEGG" id="vg:54998800"/>
<dbReference type="RefSeq" id="YP_009807910.1">
    <property type="nucleotide sequence ID" value="NC_048031.1"/>
</dbReference>
<proteinExistence type="predicted"/>
<sequence length="81" mass="8796">MSFVVRNSTCSDGVAVDIISGTASVLFSNGSVYRYTNVSRRAIANLLINPNMSLGFWINANLVDSKRVKYTQTYDALPAGC</sequence>
<evidence type="ECO:0000313" key="2">
    <source>
        <dbReference type="Proteomes" id="UP000584901"/>
    </source>
</evidence>
<dbReference type="EMBL" id="GU943054">
    <property type="protein sequence ID" value="ADD94984.1"/>
    <property type="molecule type" value="Genomic_DNA"/>
</dbReference>
<protein>
    <submittedName>
        <fullName evidence="1">Uncharacterized protein</fullName>
    </submittedName>
</protein>
<accession>D6PGY3</accession>
<organism evidence="1 2">
    <name type="scientific">uncultured phage MedDCM-OCT-S04-C24</name>
    <dbReference type="NCBI Taxonomy" id="743543"/>
    <lineage>
        <taxon>Viruses</taxon>
        <taxon>Duplodnaviria</taxon>
        <taxon>Heunggongvirae</taxon>
        <taxon>Uroviricota</taxon>
        <taxon>Caudoviricetes</taxon>
        <taxon>Autographivirales</taxon>
        <taxon>Pekhitvirus</taxon>
        <taxon>Pekhitvirus S04C24</taxon>
    </lineage>
</organism>
<keyword evidence="2" id="KW-1185">Reference proteome</keyword>
<reference evidence="1 2" key="1">
    <citation type="journal article" date="2010" name="ISME J.">
        <title>Metagenome of the Mediterranean deep chlorophyll maximum studied by direct and fosmid library 454 pyrosequencing.</title>
        <authorList>
            <person name="Ghai R."/>
            <person name="Martin-Cuadrado A.B."/>
            <person name="Molto A.G."/>
            <person name="Heredia I.G."/>
            <person name="Cabrera R."/>
            <person name="Martin J."/>
            <person name="Verdu M."/>
            <person name="Deschamps P."/>
            <person name="Moreira D."/>
            <person name="Lopez-Garcia P."/>
            <person name="Mira A."/>
            <person name="Rodriguez-Valera F."/>
        </authorList>
    </citation>
    <scope>NUCLEOTIDE SEQUENCE [LARGE SCALE GENOMIC DNA]</scope>
</reference>
<evidence type="ECO:0000313" key="1">
    <source>
        <dbReference type="EMBL" id="ADD94984.1"/>
    </source>
</evidence>
<dbReference type="Proteomes" id="UP000584901">
    <property type="component" value="Segment"/>
</dbReference>